<comment type="caution">
    <text evidence="1">The sequence shown here is derived from an EMBL/GenBank/DDBJ whole genome shotgun (WGS) entry which is preliminary data.</text>
</comment>
<name>A0AAD7EG29_9AGAR</name>
<dbReference type="EMBL" id="JARIHO010000056">
    <property type="protein sequence ID" value="KAJ7318679.1"/>
    <property type="molecule type" value="Genomic_DNA"/>
</dbReference>
<gene>
    <name evidence="1" type="ORF">DFH08DRAFT_395654</name>
</gene>
<keyword evidence="2" id="KW-1185">Reference proteome</keyword>
<dbReference type="Proteomes" id="UP001218218">
    <property type="component" value="Unassembled WGS sequence"/>
</dbReference>
<accession>A0AAD7EG29</accession>
<evidence type="ECO:0000313" key="2">
    <source>
        <dbReference type="Proteomes" id="UP001218218"/>
    </source>
</evidence>
<sequence length="87" mass="10005">MDQSLQCRPYASRLSNLTRRRSEEPTVPTGLWYTLAVQRRVLDVGLVHMFMYETVVCCIQFSADAKYPATGCNRTAQIDEMTRWGDV</sequence>
<protein>
    <submittedName>
        <fullName evidence="1">Uncharacterized protein</fullName>
    </submittedName>
</protein>
<reference evidence="1" key="1">
    <citation type="submission" date="2023-03" db="EMBL/GenBank/DDBJ databases">
        <title>Massive genome expansion in bonnet fungi (Mycena s.s.) driven by repeated elements and novel gene families across ecological guilds.</title>
        <authorList>
            <consortium name="Lawrence Berkeley National Laboratory"/>
            <person name="Harder C.B."/>
            <person name="Miyauchi S."/>
            <person name="Viragh M."/>
            <person name="Kuo A."/>
            <person name="Thoen E."/>
            <person name="Andreopoulos B."/>
            <person name="Lu D."/>
            <person name="Skrede I."/>
            <person name="Drula E."/>
            <person name="Henrissat B."/>
            <person name="Morin E."/>
            <person name="Kohler A."/>
            <person name="Barry K."/>
            <person name="LaButti K."/>
            <person name="Morin E."/>
            <person name="Salamov A."/>
            <person name="Lipzen A."/>
            <person name="Mereny Z."/>
            <person name="Hegedus B."/>
            <person name="Baldrian P."/>
            <person name="Stursova M."/>
            <person name="Weitz H."/>
            <person name="Taylor A."/>
            <person name="Grigoriev I.V."/>
            <person name="Nagy L.G."/>
            <person name="Martin F."/>
            <person name="Kauserud H."/>
        </authorList>
    </citation>
    <scope>NUCLEOTIDE SEQUENCE</scope>
    <source>
        <strain evidence="1">CBHHK002</strain>
    </source>
</reference>
<dbReference type="AlphaFoldDB" id="A0AAD7EG29"/>
<proteinExistence type="predicted"/>
<evidence type="ECO:0000313" key="1">
    <source>
        <dbReference type="EMBL" id="KAJ7318679.1"/>
    </source>
</evidence>
<dbReference type="InterPro" id="IPR015943">
    <property type="entry name" value="WD40/YVTN_repeat-like_dom_sf"/>
</dbReference>
<organism evidence="1 2">
    <name type="scientific">Mycena albidolilacea</name>
    <dbReference type="NCBI Taxonomy" id="1033008"/>
    <lineage>
        <taxon>Eukaryota</taxon>
        <taxon>Fungi</taxon>
        <taxon>Dikarya</taxon>
        <taxon>Basidiomycota</taxon>
        <taxon>Agaricomycotina</taxon>
        <taxon>Agaricomycetes</taxon>
        <taxon>Agaricomycetidae</taxon>
        <taxon>Agaricales</taxon>
        <taxon>Marasmiineae</taxon>
        <taxon>Mycenaceae</taxon>
        <taxon>Mycena</taxon>
    </lineage>
</organism>
<dbReference type="Gene3D" id="2.130.10.10">
    <property type="entry name" value="YVTN repeat-like/Quinoprotein amine dehydrogenase"/>
    <property type="match status" value="1"/>
</dbReference>